<dbReference type="Pfam" id="PF00501">
    <property type="entry name" value="AMP-binding"/>
    <property type="match status" value="1"/>
</dbReference>
<reference evidence="3" key="1">
    <citation type="submission" date="2022-04" db="EMBL/GenBank/DDBJ databases">
        <title>Whole genome sequence of Sphaerotilus sp. FB-5.</title>
        <authorList>
            <person name="Takeda M."/>
            <person name="Narihara S."/>
            <person name="Akimoto M."/>
            <person name="Akimoto R."/>
            <person name="Nishiyashiki S."/>
            <person name="Murakami T."/>
        </authorList>
    </citation>
    <scope>NUCLEOTIDE SEQUENCE</scope>
    <source>
        <strain evidence="3">FB-5</strain>
    </source>
</reference>
<keyword evidence="3" id="KW-0436">Ligase</keyword>
<sequence>MSVGATAGDPDFRPIGALIADHARAHARARPDQPALVMGDERLSWAALDALMDRVAASLQRDGLRPGDALVLAGGMSPRLMAVFLGALRAGVVVAPLACSVTPAVFAAMRRDADPKRLFVDAQAEPLLAAEDQAACIALDGEAPGTPFERWLLPEGARPTPVAIRPEDPFNIIYSSGTTGTPKGIVQPHGMRWLHIQRGARYGYGPDTVTLLSTPLYSNTTLVVAFPTLAFGGTVNLQPKFDAGAWLAIAERERVTHAMLVPVPVQVRRLLGHPDFDRRDLSAFQVKFCTSAPFAAEVKAEVLRRWPGGLVEFYGMTEGGGTCILDAHLHPDKLHTVGRPAEGHDIRLIDEAGVELPPERCLTEGGEVVGRSGAMMAGYHGRPELTREAEWFSPEGLRFIRTGDIGRFDADGFLTLFDRRKDMIISGGFNLYPSDLEAELRRHPAVVEAAVVGVPSAEWGETPVAFVERRAGDPTTGAELRDWLNARVGKTQRLSELRFVDELPRSAIGKLLKRELRERWTGQS</sequence>
<evidence type="ECO:0000259" key="1">
    <source>
        <dbReference type="Pfam" id="PF00501"/>
    </source>
</evidence>
<dbReference type="InterPro" id="IPR050237">
    <property type="entry name" value="ATP-dep_AMP-bd_enzyme"/>
</dbReference>
<dbReference type="InterPro" id="IPR020845">
    <property type="entry name" value="AMP-binding_CS"/>
</dbReference>
<proteinExistence type="predicted"/>
<dbReference type="PANTHER" id="PTHR43767">
    <property type="entry name" value="LONG-CHAIN-FATTY-ACID--COA LIGASE"/>
    <property type="match status" value="1"/>
</dbReference>
<dbReference type="RefSeq" id="WP_428985572.1">
    <property type="nucleotide sequence ID" value="NZ_AP025730.1"/>
</dbReference>
<dbReference type="Pfam" id="PF13193">
    <property type="entry name" value="AMP-binding_C"/>
    <property type="match status" value="1"/>
</dbReference>
<dbReference type="InterPro" id="IPR000873">
    <property type="entry name" value="AMP-dep_synth/lig_dom"/>
</dbReference>
<dbReference type="EMBL" id="AP025730">
    <property type="protein sequence ID" value="BDI03962.1"/>
    <property type="molecule type" value="Genomic_DNA"/>
</dbReference>
<evidence type="ECO:0000313" key="4">
    <source>
        <dbReference type="Proteomes" id="UP001057498"/>
    </source>
</evidence>
<evidence type="ECO:0000313" key="3">
    <source>
        <dbReference type="EMBL" id="BDI03962.1"/>
    </source>
</evidence>
<evidence type="ECO:0000259" key="2">
    <source>
        <dbReference type="Pfam" id="PF13193"/>
    </source>
</evidence>
<dbReference type="InterPro" id="IPR025110">
    <property type="entry name" value="AMP-bd_C"/>
</dbReference>
<accession>A0ABM7YIA2</accession>
<dbReference type="InterPro" id="IPR045851">
    <property type="entry name" value="AMP-bd_C_sf"/>
</dbReference>
<dbReference type="Gene3D" id="3.30.300.30">
    <property type="match status" value="1"/>
</dbReference>
<dbReference type="PANTHER" id="PTHR43767:SF12">
    <property type="entry name" value="AMP-DEPENDENT SYNTHETASE AND LIGASE"/>
    <property type="match status" value="1"/>
</dbReference>
<protein>
    <submittedName>
        <fullName evidence="3">4-coumarate--CoA ligase</fullName>
    </submittedName>
</protein>
<dbReference type="InterPro" id="IPR042099">
    <property type="entry name" value="ANL_N_sf"/>
</dbReference>
<feature type="domain" description="AMP-binding enzyme C-terminal" evidence="2">
    <location>
        <begin position="436"/>
        <end position="510"/>
    </location>
</feature>
<dbReference type="GO" id="GO:0016874">
    <property type="term" value="F:ligase activity"/>
    <property type="evidence" value="ECO:0007669"/>
    <property type="project" value="UniProtKB-KW"/>
</dbReference>
<name>A0ABM7YIA2_9BURK</name>
<dbReference type="SUPFAM" id="SSF56801">
    <property type="entry name" value="Acetyl-CoA synthetase-like"/>
    <property type="match status" value="1"/>
</dbReference>
<gene>
    <name evidence="3" type="ORF">CATMQ487_09320</name>
</gene>
<dbReference type="Gene3D" id="3.40.50.12780">
    <property type="entry name" value="N-terminal domain of ligase-like"/>
    <property type="match status" value="1"/>
</dbReference>
<dbReference type="PROSITE" id="PS00455">
    <property type="entry name" value="AMP_BINDING"/>
    <property type="match status" value="1"/>
</dbReference>
<keyword evidence="4" id="KW-1185">Reference proteome</keyword>
<dbReference type="Proteomes" id="UP001057498">
    <property type="component" value="Chromosome"/>
</dbReference>
<feature type="domain" description="AMP-dependent synthetase/ligase" evidence="1">
    <location>
        <begin position="25"/>
        <end position="380"/>
    </location>
</feature>
<organism evidence="3 4">
    <name type="scientific">Sphaerotilus microaerophilus</name>
    <dbReference type="NCBI Taxonomy" id="2914710"/>
    <lineage>
        <taxon>Bacteria</taxon>
        <taxon>Pseudomonadati</taxon>
        <taxon>Pseudomonadota</taxon>
        <taxon>Betaproteobacteria</taxon>
        <taxon>Burkholderiales</taxon>
        <taxon>Sphaerotilaceae</taxon>
        <taxon>Sphaerotilus</taxon>
    </lineage>
</organism>